<name>A0A921KF07_SPOPS</name>
<evidence type="ECO:0000313" key="1">
    <source>
        <dbReference type="EMBL" id="HJF33281.1"/>
    </source>
</evidence>
<gene>
    <name evidence="1" type="ORF">K8V56_16080</name>
</gene>
<dbReference type="AlphaFoldDB" id="A0A921KF07"/>
<organism evidence="1 2">
    <name type="scientific">Sporosarcina psychrophila</name>
    <name type="common">Bacillus psychrophilus</name>
    <dbReference type="NCBI Taxonomy" id="1476"/>
    <lineage>
        <taxon>Bacteria</taxon>
        <taxon>Bacillati</taxon>
        <taxon>Bacillota</taxon>
        <taxon>Bacilli</taxon>
        <taxon>Bacillales</taxon>
        <taxon>Caryophanaceae</taxon>
        <taxon>Sporosarcina</taxon>
    </lineage>
</organism>
<dbReference type="EMBL" id="DYWT01000251">
    <property type="protein sequence ID" value="HJF33281.1"/>
    <property type="molecule type" value="Genomic_DNA"/>
</dbReference>
<evidence type="ECO:0000313" key="2">
    <source>
        <dbReference type="Proteomes" id="UP000698173"/>
    </source>
</evidence>
<dbReference type="Proteomes" id="UP000698173">
    <property type="component" value="Unassembled WGS sequence"/>
</dbReference>
<comment type="caution">
    <text evidence="1">The sequence shown here is derived from an EMBL/GenBank/DDBJ whole genome shotgun (WGS) entry which is preliminary data.</text>
</comment>
<protein>
    <submittedName>
        <fullName evidence="1">Uncharacterized protein</fullName>
    </submittedName>
</protein>
<reference evidence="1" key="1">
    <citation type="journal article" date="2021" name="PeerJ">
        <title>Extensive microbial diversity within the chicken gut microbiome revealed by metagenomics and culture.</title>
        <authorList>
            <person name="Gilroy R."/>
            <person name="Ravi A."/>
            <person name="Getino M."/>
            <person name="Pursley I."/>
            <person name="Horton D.L."/>
            <person name="Alikhan N.F."/>
            <person name="Baker D."/>
            <person name="Gharbi K."/>
            <person name="Hall N."/>
            <person name="Watson M."/>
            <person name="Adriaenssens E.M."/>
            <person name="Foster-Nyarko E."/>
            <person name="Jarju S."/>
            <person name="Secka A."/>
            <person name="Antonio M."/>
            <person name="Oren A."/>
            <person name="Chaudhuri R.R."/>
            <person name="La Ragione R."/>
            <person name="Hildebrand F."/>
            <person name="Pallen M.J."/>
        </authorList>
    </citation>
    <scope>NUCLEOTIDE SEQUENCE</scope>
    <source>
        <strain evidence="1">CHK171-7178</strain>
    </source>
</reference>
<accession>A0A921KF07</accession>
<proteinExistence type="predicted"/>
<reference evidence="1" key="2">
    <citation type="submission" date="2021-09" db="EMBL/GenBank/DDBJ databases">
        <authorList>
            <person name="Gilroy R."/>
        </authorList>
    </citation>
    <scope>NUCLEOTIDE SEQUENCE</scope>
    <source>
        <strain evidence="1">CHK171-7178</strain>
    </source>
</reference>
<sequence length="78" mass="9213">MSVAVYTLYKSSKGLPYAYDFAKVYSSKRYNYILVAHELPYKIVDYYGLEELVWMKPFEVCDQLANERIKAERLMADI</sequence>